<sequence length="158" mass="17064">MSKLTNQCALCFAVAVSLMGISSVSSAAEGKPSPVDNTAAVNPGEPIVNQVDAKDRTSVPRGSKVACMTGPNSPRPDGESTTCPVVAYDNIQFWPLSYVDNRFDMNLVGYNADGRIVSQRPLDGARYIWKVTVDSTARTVTFWGQSNHTVVLPWGRLE</sequence>
<dbReference type="Proteomes" id="UP000253782">
    <property type="component" value="Unassembled WGS sequence"/>
</dbReference>
<keyword evidence="2" id="KW-0732">Signal</keyword>
<dbReference type="RefSeq" id="WP_162791474.1">
    <property type="nucleotide sequence ID" value="NZ_JBHSPE010000020.1"/>
</dbReference>
<evidence type="ECO:0008006" key="5">
    <source>
        <dbReference type="Google" id="ProtNLM"/>
    </source>
</evidence>
<feature type="signal peptide" evidence="2">
    <location>
        <begin position="1"/>
        <end position="27"/>
    </location>
</feature>
<organism evidence="3 4">
    <name type="scientific">Dyella tabacisoli</name>
    <dbReference type="NCBI Taxonomy" id="2282381"/>
    <lineage>
        <taxon>Bacteria</taxon>
        <taxon>Pseudomonadati</taxon>
        <taxon>Pseudomonadota</taxon>
        <taxon>Gammaproteobacteria</taxon>
        <taxon>Lysobacterales</taxon>
        <taxon>Rhodanobacteraceae</taxon>
        <taxon>Dyella</taxon>
    </lineage>
</organism>
<gene>
    <name evidence="3" type="ORF">DVJ77_12220</name>
</gene>
<dbReference type="EMBL" id="QQAH01000011">
    <property type="protein sequence ID" value="RDD81095.1"/>
    <property type="molecule type" value="Genomic_DNA"/>
</dbReference>
<accession>A0A369ULY5</accession>
<feature type="chain" id="PRO_5016909716" description="Secreted protein" evidence="2">
    <location>
        <begin position="28"/>
        <end position="158"/>
    </location>
</feature>
<evidence type="ECO:0000256" key="1">
    <source>
        <dbReference type="SAM" id="MobiDB-lite"/>
    </source>
</evidence>
<feature type="region of interest" description="Disordered" evidence="1">
    <location>
        <begin position="61"/>
        <end position="80"/>
    </location>
</feature>
<evidence type="ECO:0000313" key="3">
    <source>
        <dbReference type="EMBL" id="RDD81095.1"/>
    </source>
</evidence>
<name>A0A369ULY5_9GAMM</name>
<evidence type="ECO:0000313" key="4">
    <source>
        <dbReference type="Proteomes" id="UP000253782"/>
    </source>
</evidence>
<proteinExistence type="predicted"/>
<protein>
    <recommendedName>
        <fullName evidence="5">Secreted protein</fullName>
    </recommendedName>
</protein>
<evidence type="ECO:0000256" key="2">
    <source>
        <dbReference type="SAM" id="SignalP"/>
    </source>
</evidence>
<comment type="caution">
    <text evidence="3">The sequence shown here is derived from an EMBL/GenBank/DDBJ whole genome shotgun (WGS) entry which is preliminary data.</text>
</comment>
<reference evidence="3 4" key="1">
    <citation type="submission" date="2018-07" db="EMBL/GenBank/DDBJ databases">
        <title>Dyella tabacisoli L4-6T, whole genome shotgun sequence.</title>
        <authorList>
            <person name="Zhou X.-K."/>
            <person name="Li W.-J."/>
            <person name="Duan Y.-Q."/>
        </authorList>
    </citation>
    <scope>NUCLEOTIDE SEQUENCE [LARGE SCALE GENOMIC DNA]</scope>
    <source>
        <strain evidence="3 4">L4-6</strain>
    </source>
</reference>
<dbReference type="AlphaFoldDB" id="A0A369ULY5"/>
<keyword evidence="4" id="KW-1185">Reference proteome</keyword>